<comment type="similarity">
    <text evidence="1">Belongs to the ATP-dependent AMP-binding enzyme family.</text>
</comment>
<dbReference type="InterPro" id="IPR000873">
    <property type="entry name" value="AMP-dep_synth/lig_dom"/>
</dbReference>
<reference evidence="4" key="1">
    <citation type="submission" date="2018-05" db="EMBL/GenBank/DDBJ databases">
        <authorList>
            <person name="Lanie J.A."/>
            <person name="Ng W.-L."/>
            <person name="Kazmierczak K.M."/>
            <person name="Andrzejewski T.M."/>
            <person name="Davidsen T.M."/>
            <person name="Wayne K.J."/>
            <person name="Tettelin H."/>
            <person name="Glass J.I."/>
            <person name="Rusch D."/>
            <person name="Podicherti R."/>
            <person name="Tsui H.-C.T."/>
            <person name="Winkler M.E."/>
        </authorList>
    </citation>
    <scope>NUCLEOTIDE SEQUENCE</scope>
</reference>
<dbReference type="EMBL" id="UINC01010147">
    <property type="protein sequence ID" value="SVA45254.1"/>
    <property type="molecule type" value="Genomic_DNA"/>
</dbReference>
<dbReference type="Gene3D" id="3.40.50.12780">
    <property type="entry name" value="N-terminal domain of ligase-like"/>
    <property type="match status" value="1"/>
</dbReference>
<dbReference type="PANTHER" id="PTHR43201">
    <property type="entry name" value="ACYL-COA SYNTHETASE"/>
    <property type="match status" value="1"/>
</dbReference>
<evidence type="ECO:0000256" key="2">
    <source>
        <dbReference type="ARBA" id="ARBA00022598"/>
    </source>
</evidence>
<proteinExistence type="inferred from homology"/>
<feature type="domain" description="AMP-dependent synthetase/ligase" evidence="3">
    <location>
        <begin position="5"/>
        <end position="362"/>
    </location>
</feature>
<feature type="non-terminal residue" evidence="4">
    <location>
        <position position="406"/>
    </location>
</feature>
<name>A0A381VYC6_9ZZZZ</name>
<dbReference type="SUPFAM" id="SSF56801">
    <property type="entry name" value="Acetyl-CoA synthetase-like"/>
    <property type="match status" value="1"/>
</dbReference>
<gene>
    <name evidence="4" type="ORF">METZ01_LOCUS98108</name>
</gene>
<dbReference type="PANTHER" id="PTHR43201:SF5">
    <property type="entry name" value="MEDIUM-CHAIN ACYL-COA LIGASE ACSF2, MITOCHONDRIAL"/>
    <property type="match status" value="1"/>
</dbReference>
<dbReference type="GO" id="GO:0031956">
    <property type="term" value="F:medium-chain fatty acid-CoA ligase activity"/>
    <property type="evidence" value="ECO:0007669"/>
    <property type="project" value="TreeGrafter"/>
</dbReference>
<sequence length="406" mass="42833">MMLLEMAAGGFADRVAVGTRDSGLTFAELFERSGAIADRLRSVDAGHLVLADVSSEALPALLFGASWAGVPFVPLNYRLADAELRTLAGRVSPALAVAEPGAAGRLDGIDGVETVDRAVLWTELATALSADHDWAFDGEDVAVLLFTSGTTGDPKAAVLRQRHLVSYILGSVEFGSAGEEEAALVSVPPYHVAGIAAVLSNAFAGRRLLQLPTFEPNAWIDLVRSEGVTSAMVVPTMLARIVEHLDAEGPGSPGLPTLRALSYGGGRMPQPVVERALELLPDTRFVNAYGLTETSSTVALLGPDEHRAAVASNDPAVRRRLASAGRPMPGIEVSIRDEAGAEAPVGQAGDIWLRGEQVSGEYREQGSRLTDDGWFPTNDGGWLDDEGYLFVTGRIDDVIVKGGQNI</sequence>
<organism evidence="4">
    <name type="scientific">marine metagenome</name>
    <dbReference type="NCBI Taxonomy" id="408172"/>
    <lineage>
        <taxon>unclassified sequences</taxon>
        <taxon>metagenomes</taxon>
        <taxon>ecological metagenomes</taxon>
    </lineage>
</organism>
<dbReference type="Pfam" id="PF00501">
    <property type="entry name" value="AMP-binding"/>
    <property type="match status" value="1"/>
</dbReference>
<evidence type="ECO:0000259" key="3">
    <source>
        <dbReference type="Pfam" id="PF00501"/>
    </source>
</evidence>
<accession>A0A381VYC6</accession>
<protein>
    <recommendedName>
        <fullName evidence="3">AMP-dependent synthetase/ligase domain-containing protein</fullName>
    </recommendedName>
</protein>
<dbReference type="GO" id="GO:0006631">
    <property type="term" value="P:fatty acid metabolic process"/>
    <property type="evidence" value="ECO:0007669"/>
    <property type="project" value="TreeGrafter"/>
</dbReference>
<dbReference type="InterPro" id="IPR020845">
    <property type="entry name" value="AMP-binding_CS"/>
</dbReference>
<evidence type="ECO:0000256" key="1">
    <source>
        <dbReference type="ARBA" id="ARBA00006432"/>
    </source>
</evidence>
<dbReference type="InterPro" id="IPR042099">
    <property type="entry name" value="ANL_N_sf"/>
</dbReference>
<keyword evidence="2" id="KW-0436">Ligase</keyword>
<dbReference type="AlphaFoldDB" id="A0A381VYC6"/>
<dbReference type="PROSITE" id="PS00455">
    <property type="entry name" value="AMP_BINDING"/>
    <property type="match status" value="1"/>
</dbReference>
<evidence type="ECO:0000313" key="4">
    <source>
        <dbReference type="EMBL" id="SVA45254.1"/>
    </source>
</evidence>